<feature type="region of interest" description="Disordered" evidence="1">
    <location>
        <begin position="30"/>
        <end position="59"/>
    </location>
</feature>
<organism evidence="2 3">
    <name type="scientific">Methylovirgula ligni</name>
    <dbReference type="NCBI Taxonomy" id="569860"/>
    <lineage>
        <taxon>Bacteria</taxon>
        <taxon>Pseudomonadati</taxon>
        <taxon>Pseudomonadota</taxon>
        <taxon>Alphaproteobacteria</taxon>
        <taxon>Hyphomicrobiales</taxon>
        <taxon>Beijerinckiaceae</taxon>
        <taxon>Methylovirgula</taxon>
    </lineage>
</organism>
<dbReference type="InterPro" id="IPR022254">
    <property type="entry name" value="DUF3775"/>
</dbReference>
<dbReference type="RefSeq" id="WP_115836857.1">
    <property type="nucleotide sequence ID" value="NZ_CP025086.1"/>
</dbReference>
<dbReference type="OrthoDB" id="5641374at2"/>
<dbReference type="Pfam" id="PF12616">
    <property type="entry name" value="DUF3775"/>
    <property type="match status" value="1"/>
</dbReference>
<feature type="compositionally biased region" description="Acidic residues" evidence="1">
    <location>
        <begin position="45"/>
        <end position="57"/>
    </location>
</feature>
<evidence type="ECO:0000256" key="1">
    <source>
        <dbReference type="SAM" id="MobiDB-lite"/>
    </source>
</evidence>
<evidence type="ECO:0000313" key="2">
    <source>
        <dbReference type="EMBL" id="REF86304.1"/>
    </source>
</evidence>
<dbReference type="EMBL" id="QUMO01000003">
    <property type="protein sequence ID" value="REF86304.1"/>
    <property type="molecule type" value="Genomic_DNA"/>
</dbReference>
<protein>
    <submittedName>
        <fullName evidence="2">Uncharacterized protein DUF3775</fullName>
    </submittedName>
</protein>
<name>A0A3D9YUY8_9HYPH</name>
<evidence type="ECO:0000313" key="3">
    <source>
        <dbReference type="Proteomes" id="UP000256900"/>
    </source>
</evidence>
<accession>A0A3D9YUY8</accession>
<reference evidence="2 3" key="1">
    <citation type="submission" date="2018-08" db="EMBL/GenBank/DDBJ databases">
        <title>Genomic Encyclopedia of Type Strains, Phase IV (KMG-IV): sequencing the most valuable type-strain genomes for metagenomic binning, comparative biology and taxonomic classification.</title>
        <authorList>
            <person name="Goeker M."/>
        </authorList>
    </citation>
    <scope>NUCLEOTIDE SEQUENCE [LARGE SCALE GENOMIC DNA]</scope>
    <source>
        <strain evidence="2 3">BW863</strain>
    </source>
</reference>
<gene>
    <name evidence="2" type="ORF">DES32_2355</name>
</gene>
<dbReference type="Proteomes" id="UP000256900">
    <property type="component" value="Unassembled WGS sequence"/>
</dbReference>
<keyword evidence="3" id="KW-1185">Reference proteome</keyword>
<dbReference type="AlphaFoldDB" id="A0A3D9YUY8"/>
<sequence length="137" mass="15646">MIREEQEPVELEINVDTVRWIIEKAREFDEKVAPAEPHSGSNPSDDNESEILEDYSDDATGQELRAAINRLDEDESVDLIALTWVGRGDFDRTTWQEARDLARERHRPQSARYLMGIPNLGDCLEEGLDALGYEAEE</sequence>
<comment type="caution">
    <text evidence="2">The sequence shown here is derived from an EMBL/GenBank/DDBJ whole genome shotgun (WGS) entry which is preliminary data.</text>
</comment>
<proteinExistence type="predicted"/>